<feature type="domain" description="OmpR/PhoB-type" evidence="9">
    <location>
        <begin position="128"/>
        <end position="227"/>
    </location>
</feature>
<dbReference type="Pfam" id="PF00486">
    <property type="entry name" value="Trans_reg_C"/>
    <property type="match status" value="1"/>
</dbReference>
<dbReference type="PATRIC" id="fig|161398.10.peg.894"/>
<dbReference type="SUPFAM" id="SSF52172">
    <property type="entry name" value="CheY-like"/>
    <property type="match status" value="1"/>
</dbReference>
<evidence type="ECO:0000259" key="8">
    <source>
        <dbReference type="PROSITE" id="PS50110"/>
    </source>
</evidence>
<dbReference type="PANTHER" id="PTHR48111:SF4">
    <property type="entry name" value="DNA-BINDING DUAL TRANSCRIPTIONAL REGULATOR OMPR"/>
    <property type="match status" value="1"/>
</dbReference>
<dbReference type="Gene3D" id="6.10.250.690">
    <property type="match status" value="1"/>
</dbReference>
<feature type="domain" description="Response regulatory" evidence="8">
    <location>
        <begin position="6"/>
        <end position="119"/>
    </location>
</feature>
<evidence type="ECO:0000256" key="3">
    <source>
        <dbReference type="ARBA" id="ARBA00023015"/>
    </source>
</evidence>
<dbReference type="InterPro" id="IPR001789">
    <property type="entry name" value="Sig_transdc_resp-reg_receiver"/>
</dbReference>
<dbReference type="SUPFAM" id="SSF46894">
    <property type="entry name" value="C-terminal effector domain of the bipartite response regulators"/>
    <property type="match status" value="1"/>
</dbReference>
<dbReference type="InterPro" id="IPR016032">
    <property type="entry name" value="Sig_transdc_resp-reg_C-effctor"/>
</dbReference>
<dbReference type="Gene3D" id="1.10.10.10">
    <property type="entry name" value="Winged helix-like DNA-binding domain superfamily/Winged helix DNA-binding domain"/>
    <property type="match status" value="1"/>
</dbReference>
<dbReference type="InterPro" id="IPR001867">
    <property type="entry name" value="OmpR/PhoB-type_DNA-bd"/>
</dbReference>
<evidence type="ECO:0000259" key="9">
    <source>
        <dbReference type="PROSITE" id="PS51755"/>
    </source>
</evidence>
<evidence type="ECO:0000256" key="7">
    <source>
        <dbReference type="PROSITE-ProRule" id="PRU01091"/>
    </source>
</evidence>
<dbReference type="Gene3D" id="3.40.50.2300">
    <property type="match status" value="1"/>
</dbReference>
<keyword evidence="1 6" id="KW-0597">Phosphoprotein</keyword>
<keyword evidence="3" id="KW-0805">Transcription regulation</keyword>
<dbReference type="GO" id="GO:0000156">
    <property type="term" value="F:phosphorelay response regulator activity"/>
    <property type="evidence" value="ECO:0007669"/>
    <property type="project" value="TreeGrafter"/>
</dbReference>
<evidence type="ECO:0000313" key="10">
    <source>
        <dbReference type="EMBL" id="ALO41396.1"/>
    </source>
</evidence>
<dbReference type="RefSeq" id="WP_058029138.1">
    <property type="nucleotide sequence ID" value="NZ_CP013187.1"/>
</dbReference>
<dbReference type="PANTHER" id="PTHR48111">
    <property type="entry name" value="REGULATOR OF RPOS"/>
    <property type="match status" value="1"/>
</dbReference>
<evidence type="ECO:0000313" key="11">
    <source>
        <dbReference type="Proteomes" id="UP000061457"/>
    </source>
</evidence>
<keyword evidence="2" id="KW-0902">Two-component regulatory system</keyword>
<dbReference type="GO" id="GO:0000976">
    <property type="term" value="F:transcription cis-regulatory region binding"/>
    <property type="evidence" value="ECO:0007669"/>
    <property type="project" value="TreeGrafter"/>
</dbReference>
<evidence type="ECO:0000256" key="6">
    <source>
        <dbReference type="PROSITE-ProRule" id="PRU00169"/>
    </source>
</evidence>
<dbReference type="Pfam" id="PF00072">
    <property type="entry name" value="Response_reg"/>
    <property type="match status" value="1"/>
</dbReference>
<dbReference type="InterPro" id="IPR011006">
    <property type="entry name" value="CheY-like_superfamily"/>
</dbReference>
<dbReference type="Proteomes" id="UP000061457">
    <property type="component" value="Chromosome I"/>
</dbReference>
<dbReference type="AlphaFoldDB" id="A0A0S2JZS4"/>
<accession>A0A0S2JZS4</accession>
<dbReference type="SMART" id="SM00862">
    <property type="entry name" value="Trans_reg_C"/>
    <property type="match status" value="1"/>
</dbReference>
<evidence type="ECO:0000256" key="1">
    <source>
        <dbReference type="ARBA" id="ARBA00022553"/>
    </source>
</evidence>
<dbReference type="KEGG" id="pphe:PP2015_878"/>
<dbReference type="PROSITE" id="PS51755">
    <property type="entry name" value="OMPR_PHOB"/>
    <property type="match status" value="1"/>
</dbReference>
<dbReference type="GO" id="GO:0032993">
    <property type="term" value="C:protein-DNA complex"/>
    <property type="evidence" value="ECO:0007669"/>
    <property type="project" value="TreeGrafter"/>
</dbReference>
<protein>
    <submittedName>
        <fullName evidence="10">Winged-helix transcriptional response regulator</fullName>
    </submittedName>
</protein>
<keyword evidence="11" id="KW-1185">Reference proteome</keyword>
<keyword evidence="5" id="KW-0804">Transcription</keyword>
<dbReference type="FunFam" id="3.40.50.2300:FF:000001">
    <property type="entry name" value="DNA-binding response regulator PhoB"/>
    <property type="match status" value="1"/>
</dbReference>
<evidence type="ECO:0000256" key="2">
    <source>
        <dbReference type="ARBA" id="ARBA00023012"/>
    </source>
</evidence>
<reference evidence="11" key="1">
    <citation type="submission" date="2015-11" db="EMBL/GenBank/DDBJ databases">
        <authorList>
            <person name="Kim K.M."/>
        </authorList>
    </citation>
    <scope>NUCLEOTIDE SEQUENCE [LARGE SCALE GENOMIC DNA]</scope>
    <source>
        <strain evidence="11">KCTC 12086</strain>
    </source>
</reference>
<proteinExistence type="predicted"/>
<dbReference type="STRING" id="161398.PP2015_878"/>
<organism evidence="10 11">
    <name type="scientific">Pseudoalteromonas phenolica</name>
    <dbReference type="NCBI Taxonomy" id="161398"/>
    <lineage>
        <taxon>Bacteria</taxon>
        <taxon>Pseudomonadati</taxon>
        <taxon>Pseudomonadota</taxon>
        <taxon>Gammaproteobacteria</taxon>
        <taxon>Alteromonadales</taxon>
        <taxon>Pseudoalteromonadaceae</taxon>
        <taxon>Pseudoalteromonas</taxon>
    </lineage>
</organism>
<dbReference type="SMART" id="SM00448">
    <property type="entry name" value="REC"/>
    <property type="match status" value="1"/>
</dbReference>
<name>A0A0S2JZS4_9GAMM</name>
<dbReference type="GO" id="GO:0006355">
    <property type="term" value="P:regulation of DNA-templated transcription"/>
    <property type="evidence" value="ECO:0007669"/>
    <property type="project" value="InterPro"/>
</dbReference>
<dbReference type="GO" id="GO:0005829">
    <property type="term" value="C:cytosol"/>
    <property type="evidence" value="ECO:0007669"/>
    <property type="project" value="TreeGrafter"/>
</dbReference>
<dbReference type="CDD" id="cd00383">
    <property type="entry name" value="trans_reg_C"/>
    <property type="match status" value="1"/>
</dbReference>
<dbReference type="EMBL" id="CP013187">
    <property type="protein sequence ID" value="ALO41396.1"/>
    <property type="molecule type" value="Genomic_DNA"/>
</dbReference>
<evidence type="ECO:0000256" key="5">
    <source>
        <dbReference type="ARBA" id="ARBA00023163"/>
    </source>
</evidence>
<keyword evidence="4 7" id="KW-0238">DNA-binding</keyword>
<sequence>MVDVETVLIVEDEEKLATILAKYLSASGFESHVVMDGADVMTAFEKYKPSMVLLDIMLPNVDGITLCKQIRAQSQVPIIMTTAKVEEIDRLIGLEVGADDYVCKPYSPREVVARVKAIMRRVNYIAEQSQEALHGLEVDEQTFMAKFNNESISLTHVEFLLLKAMYVHPGRIFSRDKLMDHIYSDDRIVSDRTVDSHIKKLRKKLQSIAPEANFIHSIYGAGYKFEPI</sequence>
<evidence type="ECO:0000256" key="4">
    <source>
        <dbReference type="ARBA" id="ARBA00023125"/>
    </source>
</evidence>
<dbReference type="OrthoDB" id="9802426at2"/>
<gene>
    <name evidence="10" type="ORF">PP2015_878</name>
</gene>
<feature type="DNA-binding region" description="OmpR/PhoB-type" evidence="7">
    <location>
        <begin position="128"/>
        <end position="227"/>
    </location>
</feature>
<feature type="modified residue" description="4-aspartylphosphate" evidence="6">
    <location>
        <position position="55"/>
    </location>
</feature>
<dbReference type="InterPro" id="IPR036388">
    <property type="entry name" value="WH-like_DNA-bd_sf"/>
</dbReference>
<dbReference type="PROSITE" id="PS50110">
    <property type="entry name" value="RESPONSE_REGULATORY"/>
    <property type="match status" value="1"/>
</dbReference>
<dbReference type="InterPro" id="IPR039420">
    <property type="entry name" value="WalR-like"/>
</dbReference>